<evidence type="ECO:0000313" key="2">
    <source>
        <dbReference type="EMBL" id="CAH1100926.1"/>
    </source>
</evidence>
<dbReference type="Proteomes" id="UP001153636">
    <property type="component" value="Chromosome 10"/>
</dbReference>
<dbReference type="OrthoDB" id="6591917at2759"/>
<gene>
    <name evidence="2" type="ORF">PSYICH_LOCUS1949</name>
</gene>
<dbReference type="GO" id="GO:0007129">
    <property type="term" value="P:homologous chromosome pairing at meiosis"/>
    <property type="evidence" value="ECO:0007669"/>
    <property type="project" value="InterPro"/>
</dbReference>
<dbReference type="GO" id="GO:0051445">
    <property type="term" value="P:regulation of meiotic cell cycle"/>
    <property type="evidence" value="ECO:0007669"/>
    <property type="project" value="TreeGrafter"/>
</dbReference>
<organism evidence="2 3">
    <name type="scientific">Psylliodes chrysocephalus</name>
    <dbReference type="NCBI Taxonomy" id="3402493"/>
    <lineage>
        <taxon>Eukaryota</taxon>
        <taxon>Metazoa</taxon>
        <taxon>Ecdysozoa</taxon>
        <taxon>Arthropoda</taxon>
        <taxon>Hexapoda</taxon>
        <taxon>Insecta</taxon>
        <taxon>Pterygota</taxon>
        <taxon>Neoptera</taxon>
        <taxon>Endopterygota</taxon>
        <taxon>Coleoptera</taxon>
        <taxon>Polyphaga</taxon>
        <taxon>Cucujiformia</taxon>
        <taxon>Chrysomeloidea</taxon>
        <taxon>Chrysomelidae</taxon>
        <taxon>Galerucinae</taxon>
        <taxon>Alticini</taxon>
        <taxon>Psylliodes</taxon>
    </lineage>
</organism>
<feature type="compositionally biased region" description="Polar residues" evidence="1">
    <location>
        <begin position="69"/>
        <end position="84"/>
    </location>
</feature>
<evidence type="ECO:0000256" key="1">
    <source>
        <dbReference type="SAM" id="MobiDB-lite"/>
    </source>
</evidence>
<dbReference type="AlphaFoldDB" id="A0A9P0G7L9"/>
<protein>
    <submittedName>
        <fullName evidence="2">Uncharacterized protein</fullName>
    </submittedName>
</protein>
<dbReference type="GO" id="GO:0000711">
    <property type="term" value="P:meiotic DNA repair synthesis"/>
    <property type="evidence" value="ECO:0007669"/>
    <property type="project" value="InterPro"/>
</dbReference>
<evidence type="ECO:0000313" key="3">
    <source>
        <dbReference type="Proteomes" id="UP001153636"/>
    </source>
</evidence>
<name>A0A9P0G7L9_9CUCU</name>
<feature type="region of interest" description="Disordered" evidence="1">
    <location>
        <begin position="54"/>
        <end position="84"/>
    </location>
</feature>
<proteinExistence type="predicted"/>
<dbReference type="PANTHER" id="PTHR35258:SF1">
    <property type="entry name" value="SPERMATOGENESIS-ASSOCIATED PROTEIN 22"/>
    <property type="match status" value="1"/>
</dbReference>
<keyword evidence="3" id="KW-1185">Reference proteome</keyword>
<accession>A0A9P0G7L9</accession>
<dbReference type="PANTHER" id="PTHR35258">
    <property type="entry name" value="SPERMATOGENESIS-ASSOCIATED PROTEIN 22"/>
    <property type="match status" value="1"/>
</dbReference>
<dbReference type="EMBL" id="OV651822">
    <property type="protein sequence ID" value="CAH1100926.1"/>
    <property type="molecule type" value="Genomic_DNA"/>
</dbReference>
<sequence length="247" mass="27565">MFTNSNINTIQHIVVNNFPENINEIQYSTAQNGASGSIDFHKKRNHTEISTVQNDASGSNNFHKKRNNTEISTIQNGASGSRSIESIPNVTQISRNIQNVNKTSTSKSDTNNKDFKPFGSHPGEKLFILTGTVERVIQWNKLLSNKSCCFEVIAAVISLQEGKIRTQKVMLLRDRTGPILQVVYYPHITRLAIEDFDLGKMIRCVGHMIGSNILNAISIRNASNDEVESLQRLTLISEQAVSTHLKN</sequence>
<reference evidence="2" key="1">
    <citation type="submission" date="2022-01" db="EMBL/GenBank/DDBJ databases">
        <authorList>
            <person name="King R."/>
        </authorList>
    </citation>
    <scope>NUCLEOTIDE SEQUENCE</scope>
</reference>
<dbReference type="GO" id="GO:0007276">
    <property type="term" value="P:gamete generation"/>
    <property type="evidence" value="ECO:0007669"/>
    <property type="project" value="InterPro"/>
</dbReference>
<dbReference type="InterPro" id="IPR033536">
    <property type="entry name" value="Spata22"/>
</dbReference>